<dbReference type="EMBL" id="JANCYU010000051">
    <property type="protein sequence ID" value="KAK4527427.1"/>
    <property type="molecule type" value="Genomic_DNA"/>
</dbReference>
<name>A0AAV9IJ21_9RHOD</name>
<accession>A0AAV9IJ21</accession>
<feature type="compositionally biased region" description="Polar residues" evidence="1">
    <location>
        <begin position="19"/>
        <end position="29"/>
    </location>
</feature>
<protein>
    <submittedName>
        <fullName evidence="2">Uncharacterized protein</fullName>
    </submittedName>
</protein>
<keyword evidence="3" id="KW-1185">Reference proteome</keyword>
<feature type="compositionally biased region" description="Polar residues" evidence="1">
    <location>
        <begin position="49"/>
        <end position="58"/>
    </location>
</feature>
<organism evidence="2 3">
    <name type="scientific">Galdieria yellowstonensis</name>
    <dbReference type="NCBI Taxonomy" id="3028027"/>
    <lineage>
        <taxon>Eukaryota</taxon>
        <taxon>Rhodophyta</taxon>
        <taxon>Bangiophyceae</taxon>
        <taxon>Galdieriales</taxon>
        <taxon>Galdieriaceae</taxon>
        <taxon>Galdieria</taxon>
    </lineage>
</organism>
<sequence length="122" mass="12970">MFSATANKQADPIPLGFSDSRQTEQTEPQTLVEDNKSSDSTGTVVPDQTEPSPKTSELGSAPNEYENFGAEPGMGNGEMTVGVENVPQQNAQVAPQNRDMGAVSASDTEYSLEEKVTTNICI</sequence>
<gene>
    <name evidence="2" type="ORF">GAYE_SCF39G5349</name>
</gene>
<evidence type="ECO:0000313" key="2">
    <source>
        <dbReference type="EMBL" id="KAK4527427.1"/>
    </source>
</evidence>
<comment type="caution">
    <text evidence="2">The sequence shown here is derived from an EMBL/GenBank/DDBJ whole genome shotgun (WGS) entry which is preliminary data.</text>
</comment>
<evidence type="ECO:0000256" key="1">
    <source>
        <dbReference type="SAM" id="MobiDB-lite"/>
    </source>
</evidence>
<reference evidence="2 3" key="1">
    <citation type="submission" date="2022-07" db="EMBL/GenBank/DDBJ databases">
        <title>Genome-wide signatures of adaptation to extreme environments.</title>
        <authorList>
            <person name="Cho C.H."/>
            <person name="Yoon H.S."/>
        </authorList>
    </citation>
    <scope>NUCLEOTIDE SEQUENCE [LARGE SCALE GENOMIC DNA]</scope>
    <source>
        <strain evidence="2 3">108.79 E11</strain>
    </source>
</reference>
<dbReference type="Proteomes" id="UP001300502">
    <property type="component" value="Unassembled WGS sequence"/>
</dbReference>
<feature type="compositionally biased region" description="Polar residues" evidence="1">
    <location>
        <begin position="86"/>
        <end position="95"/>
    </location>
</feature>
<proteinExistence type="predicted"/>
<evidence type="ECO:0000313" key="3">
    <source>
        <dbReference type="Proteomes" id="UP001300502"/>
    </source>
</evidence>
<feature type="region of interest" description="Disordered" evidence="1">
    <location>
        <begin position="1"/>
        <end position="117"/>
    </location>
</feature>
<dbReference type="AlphaFoldDB" id="A0AAV9IJ21"/>